<evidence type="ECO:0000313" key="1">
    <source>
        <dbReference type="EMBL" id="OGC51169.1"/>
    </source>
</evidence>
<evidence type="ECO:0000313" key="2">
    <source>
        <dbReference type="Proteomes" id="UP000178771"/>
    </source>
</evidence>
<dbReference type="STRING" id="1802624.A2982_04315"/>
<dbReference type="AlphaFoldDB" id="A0A1F4V1X8"/>
<name>A0A1F4V1X8_UNCKA</name>
<accession>A0A1F4V1X8</accession>
<comment type="caution">
    <text evidence="1">The sequence shown here is derived from an EMBL/GenBank/DDBJ whole genome shotgun (WGS) entry which is preliminary data.</text>
</comment>
<gene>
    <name evidence="1" type="ORF">A2982_04315</name>
</gene>
<organism evidence="1 2">
    <name type="scientific">candidate division WWE3 bacterium RIFCSPLOWO2_01_FULL_39_13</name>
    <dbReference type="NCBI Taxonomy" id="1802624"/>
    <lineage>
        <taxon>Bacteria</taxon>
        <taxon>Katanobacteria</taxon>
    </lineage>
</organism>
<dbReference type="EMBL" id="MEVH01000029">
    <property type="protein sequence ID" value="OGC51169.1"/>
    <property type="molecule type" value="Genomic_DNA"/>
</dbReference>
<proteinExistence type="predicted"/>
<sequence length="91" mass="11059">MKEFIGKNVNVDFVQETGWRRPTSITFNNNLLKVKKIISRWEEHTQSRPWWLRKHRVWYRILLADGSQCELFWNRGAKGAGKEWFLVKRIK</sequence>
<dbReference type="Proteomes" id="UP000178771">
    <property type="component" value="Unassembled WGS sequence"/>
</dbReference>
<reference evidence="1 2" key="1">
    <citation type="journal article" date="2016" name="Nat. Commun.">
        <title>Thousands of microbial genomes shed light on interconnected biogeochemical processes in an aquifer system.</title>
        <authorList>
            <person name="Anantharaman K."/>
            <person name="Brown C.T."/>
            <person name="Hug L.A."/>
            <person name="Sharon I."/>
            <person name="Castelle C.J."/>
            <person name="Probst A.J."/>
            <person name="Thomas B.C."/>
            <person name="Singh A."/>
            <person name="Wilkins M.J."/>
            <person name="Karaoz U."/>
            <person name="Brodie E.L."/>
            <person name="Williams K.H."/>
            <person name="Hubbard S.S."/>
            <person name="Banfield J.F."/>
        </authorList>
    </citation>
    <scope>NUCLEOTIDE SEQUENCE [LARGE SCALE GENOMIC DNA]</scope>
</reference>
<protein>
    <submittedName>
        <fullName evidence="1">Uncharacterized protein</fullName>
    </submittedName>
</protein>